<comment type="pathway">
    <text evidence="2">Secondary metabolite biosynthesis.</text>
</comment>
<dbReference type="GO" id="GO:0020037">
    <property type="term" value="F:heme binding"/>
    <property type="evidence" value="ECO:0007669"/>
    <property type="project" value="InterPro"/>
</dbReference>
<evidence type="ECO:0000256" key="9">
    <source>
        <dbReference type="PIRSR" id="PIRSR602401-1"/>
    </source>
</evidence>
<keyword evidence="8" id="KW-0503">Monooxygenase</keyword>
<evidence type="ECO:0000256" key="5">
    <source>
        <dbReference type="ARBA" id="ARBA00022723"/>
    </source>
</evidence>
<comment type="caution">
    <text evidence="10">The sequence shown here is derived from an EMBL/GenBank/DDBJ whole genome shotgun (WGS) entry which is preliminary data.</text>
</comment>
<dbReference type="CDD" id="cd11065">
    <property type="entry name" value="CYP64-like"/>
    <property type="match status" value="2"/>
</dbReference>
<sequence length="887" mass="100694">MPVTSLDTSVVLLCACLAAGVWRYRETFRLPPGPPASLLGNAHHIPRTLPWVAFKKLADEYGPLICLWMFRSKTFVLNDYQTATALLDQRSSIYSSRPTFWMSGHLAGRSEVVFLTKTTSPRFKIYRTLLHKTLNPRAIQTYKALQTSECQTLLRGLLETPEKFVIHLRRNAIAVIMNVAYGYEVKSVDDQFVNILEESFKLAVRFVPEWFPGAAFKRLAKDVSREIIRYENIPYDWAKAQVSTGSYNESFVSDHLHDQGFATTQGERESILKWSAAALYAGGGDTTVSVMTTFFFLMVRHPDVQERARAEIDSVLGGNMATQDDMSSLPYVGAMIKEILRWGPVAPLGIPHAVTQDDEFDGYFIPKDSKVIANIWAMAQDENVYPRPRNFDPTRFLGEHPQLDPLKFIFGFGRRICPGMDLAETSLFLNMTNILSNFTISKKCGDDGREIEPEEKWSTGATSISNLPPGPPATLVGNAHHIPRTENWVALKKFADQYGPIVCIWMFNTETYFLNDYATANALLDHRSNIYSSRPPIWMSGELAGRTDNVFLTKTTSPRFRIYRTLLQKTLNPRAISTYREFQIAECQTLLRCLLETPNDFIAHLRRNAVALAMRVAYGYQVTSDDDKFVNILEESLRLGGSLNIPGKYWVEFLPVLRFIPEWFPGAGFKKLARTVAQDLRQLENVPFNWAKSQVSTGSFKESFISDHIINQDFAPTVEEREDILRWCAEALYVGGGDTTVSIITTFFFLMARHPDVQERARREIDTVLGGNMATHDDQLSLPYVNAMIKEIMRWGPVIPLGIPHQNTHDDHFDGYFIPKDTRFVPNIWAMAYDESVYPSPSTFDPTRFLGDSPQMDPMRFVFGFGRRICPGKDDLGLQLRDVLIRG</sequence>
<keyword evidence="6" id="KW-0560">Oxidoreductase</keyword>
<evidence type="ECO:0000313" key="11">
    <source>
        <dbReference type="Proteomes" id="UP001213000"/>
    </source>
</evidence>
<dbReference type="PRINTS" id="PR00385">
    <property type="entry name" value="P450"/>
</dbReference>
<dbReference type="PANTHER" id="PTHR46300">
    <property type="entry name" value="P450, PUTATIVE (EUROFUNG)-RELATED-RELATED"/>
    <property type="match status" value="1"/>
</dbReference>
<dbReference type="InterPro" id="IPR001128">
    <property type="entry name" value="Cyt_P450"/>
</dbReference>
<protein>
    <recommendedName>
        <fullName evidence="12">Cytochrome P450</fullName>
    </recommendedName>
</protein>
<evidence type="ECO:0000256" key="3">
    <source>
        <dbReference type="ARBA" id="ARBA00010617"/>
    </source>
</evidence>
<reference evidence="10" key="1">
    <citation type="submission" date="2022-07" db="EMBL/GenBank/DDBJ databases">
        <title>Genome Sequence of Leucocoprinus birnbaumii.</title>
        <authorList>
            <person name="Buettner E."/>
        </authorList>
    </citation>
    <scope>NUCLEOTIDE SEQUENCE</scope>
    <source>
        <strain evidence="10">VT141</strain>
    </source>
</reference>
<feature type="binding site" description="axial binding residue" evidence="9">
    <location>
        <position position="417"/>
    </location>
    <ligand>
        <name>heme</name>
        <dbReference type="ChEBI" id="CHEBI:30413"/>
    </ligand>
    <ligandPart>
        <name>Fe</name>
        <dbReference type="ChEBI" id="CHEBI:18248"/>
    </ligandPart>
</feature>
<gene>
    <name evidence="10" type="ORF">NP233_g9970</name>
</gene>
<evidence type="ECO:0000256" key="1">
    <source>
        <dbReference type="ARBA" id="ARBA00001971"/>
    </source>
</evidence>
<dbReference type="Pfam" id="PF00067">
    <property type="entry name" value="p450"/>
    <property type="match status" value="2"/>
</dbReference>
<comment type="similarity">
    <text evidence="3">Belongs to the cytochrome P450 family.</text>
</comment>
<keyword evidence="5 9" id="KW-0479">Metal-binding</keyword>
<dbReference type="Gene3D" id="1.10.630.10">
    <property type="entry name" value="Cytochrome P450"/>
    <property type="match status" value="2"/>
</dbReference>
<evidence type="ECO:0000256" key="2">
    <source>
        <dbReference type="ARBA" id="ARBA00005179"/>
    </source>
</evidence>
<evidence type="ECO:0000256" key="6">
    <source>
        <dbReference type="ARBA" id="ARBA00023002"/>
    </source>
</evidence>
<dbReference type="GO" id="GO:0005506">
    <property type="term" value="F:iron ion binding"/>
    <property type="evidence" value="ECO:0007669"/>
    <property type="project" value="InterPro"/>
</dbReference>
<proteinExistence type="inferred from homology"/>
<evidence type="ECO:0000256" key="7">
    <source>
        <dbReference type="ARBA" id="ARBA00023004"/>
    </source>
</evidence>
<name>A0AAD5YSC6_9AGAR</name>
<evidence type="ECO:0000256" key="8">
    <source>
        <dbReference type="ARBA" id="ARBA00023033"/>
    </source>
</evidence>
<dbReference type="PRINTS" id="PR00463">
    <property type="entry name" value="EP450I"/>
</dbReference>
<dbReference type="Proteomes" id="UP001213000">
    <property type="component" value="Unassembled WGS sequence"/>
</dbReference>
<evidence type="ECO:0008006" key="12">
    <source>
        <dbReference type="Google" id="ProtNLM"/>
    </source>
</evidence>
<dbReference type="SUPFAM" id="SSF48264">
    <property type="entry name" value="Cytochrome P450"/>
    <property type="match status" value="2"/>
</dbReference>
<dbReference type="PROSITE" id="PS00086">
    <property type="entry name" value="CYTOCHROME_P450"/>
    <property type="match status" value="2"/>
</dbReference>
<organism evidence="10 11">
    <name type="scientific">Leucocoprinus birnbaumii</name>
    <dbReference type="NCBI Taxonomy" id="56174"/>
    <lineage>
        <taxon>Eukaryota</taxon>
        <taxon>Fungi</taxon>
        <taxon>Dikarya</taxon>
        <taxon>Basidiomycota</taxon>
        <taxon>Agaricomycotina</taxon>
        <taxon>Agaricomycetes</taxon>
        <taxon>Agaricomycetidae</taxon>
        <taxon>Agaricales</taxon>
        <taxon>Agaricineae</taxon>
        <taxon>Agaricaceae</taxon>
        <taxon>Leucocoprinus</taxon>
    </lineage>
</organism>
<keyword evidence="11" id="KW-1185">Reference proteome</keyword>
<dbReference type="InterPro" id="IPR036396">
    <property type="entry name" value="Cyt_P450_sf"/>
</dbReference>
<evidence type="ECO:0000256" key="4">
    <source>
        <dbReference type="ARBA" id="ARBA00022617"/>
    </source>
</evidence>
<dbReference type="GO" id="GO:0016705">
    <property type="term" value="F:oxidoreductase activity, acting on paired donors, with incorporation or reduction of molecular oxygen"/>
    <property type="evidence" value="ECO:0007669"/>
    <property type="project" value="InterPro"/>
</dbReference>
<dbReference type="InterPro" id="IPR050364">
    <property type="entry name" value="Cytochrome_P450_fung"/>
</dbReference>
<dbReference type="EMBL" id="JANIEX010000950">
    <property type="protein sequence ID" value="KAJ3561809.1"/>
    <property type="molecule type" value="Genomic_DNA"/>
</dbReference>
<keyword evidence="4 9" id="KW-0349">Heme</keyword>
<dbReference type="InterPro" id="IPR002401">
    <property type="entry name" value="Cyt_P450_E_grp-I"/>
</dbReference>
<dbReference type="PANTHER" id="PTHR46300:SF7">
    <property type="entry name" value="P450, PUTATIVE (EUROFUNG)-RELATED"/>
    <property type="match status" value="1"/>
</dbReference>
<keyword evidence="7 9" id="KW-0408">Iron</keyword>
<comment type="cofactor">
    <cofactor evidence="1 9">
        <name>heme</name>
        <dbReference type="ChEBI" id="CHEBI:30413"/>
    </cofactor>
</comment>
<accession>A0AAD5YSC6</accession>
<dbReference type="AlphaFoldDB" id="A0AAD5YSC6"/>
<dbReference type="InterPro" id="IPR017972">
    <property type="entry name" value="Cyt_P450_CS"/>
</dbReference>
<evidence type="ECO:0000313" key="10">
    <source>
        <dbReference type="EMBL" id="KAJ3561809.1"/>
    </source>
</evidence>
<dbReference type="GO" id="GO:0004497">
    <property type="term" value="F:monooxygenase activity"/>
    <property type="evidence" value="ECO:0007669"/>
    <property type="project" value="UniProtKB-KW"/>
</dbReference>